<dbReference type="EMBL" id="CADCVW010000103">
    <property type="protein sequence ID" value="CAA9519669.1"/>
    <property type="molecule type" value="Genomic_DNA"/>
</dbReference>
<name>A0A6J4TCE4_9SPHN</name>
<evidence type="ECO:0000313" key="1">
    <source>
        <dbReference type="EMBL" id="CAA9519669.1"/>
    </source>
</evidence>
<organism evidence="1">
    <name type="scientific">uncultured Sphingomonadaceae bacterium</name>
    <dbReference type="NCBI Taxonomy" id="169976"/>
    <lineage>
        <taxon>Bacteria</taxon>
        <taxon>Pseudomonadati</taxon>
        <taxon>Pseudomonadota</taxon>
        <taxon>Alphaproteobacteria</taxon>
        <taxon>Sphingomonadales</taxon>
        <taxon>Sphingomonadaceae</taxon>
        <taxon>environmental samples</taxon>
    </lineage>
</organism>
<accession>A0A6J4TCE4</accession>
<proteinExistence type="predicted"/>
<gene>
    <name evidence="1" type="ORF">AVDCRST_MAG39-2556</name>
</gene>
<reference evidence="1" key="1">
    <citation type="submission" date="2020-02" db="EMBL/GenBank/DDBJ databases">
        <authorList>
            <person name="Meier V. D."/>
        </authorList>
    </citation>
    <scope>NUCLEOTIDE SEQUENCE</scope>
    <source>
        <strain evidence="1">AVDCRST_MAG39</strain>
    </source>
</reference>
<sequence>MPLMIDVPVPPDRVEIVQSTECADWVVERAKGSVIGYENGGAYCVRFTNQRTEAAFRAM</sequence>
<dbReference type="AlphaFoldDB" id="A0A6J4TCE4"/>
<protein>
    <submittedName>
        <fullName evidence="1">Uncharacterized protein</fullName>
    </submittedName>
</protein>